<sequence>MEEIDERIARLDEYRRRNEEIEEKILEKVERVKAKLEQNLKRRKANFLLFFILVSAVLIHHLYLLFK</sequence>
<dbReference type="EMBL" id="CAVMJV010000017">
    <property type="protein sequence ID" value="CAK5060009.1"/>
    <property type="molecule type" value="Genomic_DNA"/>
</dbReference>
<name>A0ACB0YS55_MELEN</name>
<dbReference type="Proteomes" id="UP001497535">
    <property type="component" value="Unassembled WGS sequence"/>
</dbReference>
<comment type="caution">
    <text evidence="1">The sequence shown here is derived from an EMBL/GenBank/DDBJ whole genome shotgun (WGS) entry which is preliminary data.</text>
</comment>
<evidence type="ECO:0000313" key="2">
    <source>
        <dbReference type="Proteomes" id="UP001497535"/>
    </source>
</evidence>
<proteinExistence type="predicted"/>
<organism evidence="1 2">
    <name type="scientific">Meloidogyne enterolobii</name>
    <name type="common">Root-knot nematode worm</name>
    <name type="synonym">Meloidogyne mayaguensis</name>
    <dbReference type="NCBI Taxonomy" id="390850"/>
    <lineage>
        <taxon>Eukaryota</taxon>
        <taxon>Metazoa</taxon>
        <taxon>Ecdysozoa</taxon>
        <taxon>Nematoda</taxon>
        <taxon>Chromadorea</taxon>
        <taxon>Rhabditida</taxon>
        <taxon>Tylenchina</taxon>
        <taxon>Tylenchomorpha</taxon>
        <taxon>Tylenchoidea</taxon>
        <taxon>Meloidogynidae</taxon>
        <taxon>Meloidogyninae</taxon>
        <taxon>Meloidogyne</taxon>
    </lineage>
</organism>
<reference evidence="1" key="1">
    <citation type="submission" date="2023-11" db="EMBL/GenBank/DDBJ databases">
        <authorList>
            <person name="Poullet M."/>
        </authorList>
    </citation>
    <scope>NUCLEOTIDE SEQUENCE</scope>
    <source>
        <strain evidence="1">E1834</strain>
    </source>
</reference>
<gene>
    <name evidence="1" type="ORF">MENTE1834_LOCUS15866</name>
</gene>
<protein>
    <submittedName>
        <fullName evidence="1">Uncharacterized protein</fullName>
    </submittedName>
</protein>
<accession>A0ACB0YS55</accession>
<keyword evidence="2" id="KW-1185">Reference proteome</keyword>
<evidence type="ECO:0000313" key="1">
    <source>
        <dbReference type="EMBL" id="CAK5060009.1"/>
    </source>
</evidence>